<evidence type="ECO:0000313" key="9">
    <source>
        <dbReference type="Proteomes" id="UP000037084"/>
    </source>
</evidence>
<dbReference type="InterPro" id="IPR036396">
    <property type="entry name" value="Cyt_P450_sf"/>
</dbReference>
<dbReference type="PANTHER" id="PTHR46696">
    <property type="entry name" value="P450, PUTATIVE (EUROFUNG)-RELATED"/>
    <property type="match status" value="1"/>
</dbReference>
<dbReference type="InterPro" id="IPR002397">
    <property type="entry name" value="Cyt_P450_B"/>
</dbReference>
<keyword evidence="5 7" id="KW-0408">Iron</keyword>
<dbReference type="PROSITE" id="PS00086">
    <property type="entry name" value="CYTOCHROME_P450"/>
    <property type="match status" value="1"/>
</dbReference>
<evidence type="ECO:0000256" key="4">
    <source>
        <dbReference type="ARBA" id="ARBA00023002"/>
    </source>
</evidence>
<evidence type="ECO:0000256" key="5">
    <source>
        <dbReference type="ARBA" id="ARBA00023004"/>
    </source>
</evidence>
<keyword evidence="2 7" id="KW-0349">Heme</keyword>
<reference evidence="9" key="1">
    <citation type="submission" date="2015-07" db="EMBL/GenBank/DDBJ databases">
        <authorList>
            <consortium name="Consortium for Microbial Forensics and Genomics (microFORGE)"/>
            <person name="Knight B.M."/>
            <person name="Roberts D.P."/>
            <person name="Lin D."/>
            <person name="Hari K."/>
            <person name="Fletcher J."/>
            <person name="Melcher U."/>
            <person name="Blagden T."/>
            <person name="Winegar R.A."/>
        </authorList>
    </citation>
    <scope>NUCLEOTIDE SEQUENCE [LARGE SCALE GENOMIC DNA]</scope>
    <source>
        <strain evidence="9">NRRL B-1447</strain>
    </source>
</reference>
<organism evidence="8 9">
    <name type="scientific">Streptomyces virginiae</name>
    <name type="common">Streptomyces cinnamonensis</name>
    <dbReference type="NCBI Taxonomy" id="1961"/>
    <lineage>
        <taxon>Bacteria</taxon>
        <taxon>Bacillati</taxon>
        <taxon>Actinomycetota</taxon>
        <taxon>Actinomycetes</taxon>
        <taxon>Kitasatosporales</taxon>
        <taxon>Streptomycetaceae</taxon>
        <taxon>Streptomyces</taxon>
    </lineage>
</organism>
<protein>
    <submittedName>
        <fullName evidence="8">Cytochrome P450</fullName>
    </submittedName>
</protein>
<gene>
    <name evidence="8" type="ORF">ADK75_22915</name>
</gene>
<dbReference type="OrthoDB" id="5241086at2"/>
<proteinExistence type="inferred from homology"/>
<dbReference type="GO" id="GO:0006707">
    <property type="term" value="P:cholesterol catabolic process"/>
    <property type="evidence" value="ECO:0007669"/>
    <property type="project" value="TreeGrafter"/>
</dbReference>
<dbReference type="InterPro" id="IPR017972">
    <property type="entry name" value="Cyt_P450_CS"/>
</dbReference>
<dbReference type="EMBL" id="LGUV01000335">
    <property type="protein sequence ID" value="KOG47717.1"/>
    <property type="molecule type" value="Genomic_DNA"/>
</dbReference>
<dbReference type="PANTHER" id="PTHR46696:SF4">
    <property type="entry name" value="BIOTIN BIOSYNTHESIS CYTOCHROME P450"/>
    <property type="match status" value="1"/>
</dbReference>
<keyword evidence="6 7" id="KW-0503">Monooxygenase</keyword>
<evidence type="ECO:0000256" key="3">
    <source>
        <dbReference type="ARBA" id="ARBA00022723"/>
    </source>
</evidence>
<evidence type="ECO:0000256" key="1">
    <source>
        <dbReference type="ARBA" id="ARBA00010617"/>
    </source>
</evidence>
<dbReference type="PATRIC" id="fig|1961.12.peg.5145"/>
<evidence type="ECO:0000256" key="7">
    <source>
        <dbReference type="RuleBase" id="RU000461"/>
    </source>
</evidence>
<dbReference type="RefSeq" id="WP_053173433.1">
    <property type="nucleotide sequence ID" value="NZ_LGUV01000335.1"/>
</dbReference>
<dbReference type="Proteomes" id="UP000037084">
    <property type="component" value="Unassembled WGS sequence"/>
</dbReference>
<dbReference type="AlphaFoldDB" id="A0A0L8MBD1"/>
<dbReference type="SUPFAM" id="SSF48264">
    <property type="entry name" value="Cytochrome P450"/>
    <property type="match status" value="1"/>
</dbReference>
<name>A0A0L8MBD1_STRVG</name>
<comment type="caution">
    <text evidence="8">The sequence shown here is derived from an EMBL/GenBank/DDBJ whole genome shotgun (WGS) entry which is preliminary data.</text>
</comment>
<sequence>MTAPTLPVAELAAAADPATLDLTDPQTFDDNDPHEMWRPYRAHNPVFWHAPRGGNPGFWVFTKYDDIMAAYRDNKRYTSEQGNVLSTLLLGEDSAAGKMLAVTDGPRHREIRNLMMKSFSPRVLTPVVENVQKLTDRLISEAVEIGELDFVTAVADRIPIHTIGDLMGIPAEDREQLVDWNAQTLSRYSADDGEEVSLMARNEIVLYISGLMAERRRNPGEDVLSTLATATIDGEPLSEEEIIYNAYSLILGGDESSRATASGIVHAFSQHDDQWRRLKNAEVTLESATEEVMRWTTPTMHFGRYALVDIPIRDHVVKAGEIVTLWNSSANFDEDAFVDPYTFDLGRTPNKHVSFGHGPHFCLGAYLGRVHMISMLESLRTRVADIELLAPPTRLFSNFANGHATLKVRLTGERSA</sequence>
<dbReference type="InterPro" id="IPR001128">
    <property type="entry name" value="Cyt_P450"/>
</dbReference>
<dbReference type="GO" id="GO:0020037">
    <property type="term" value="F:heme binding"/>
    <property type="evidence" value="ECO:0007669"/>
    <property type="project" value="InterPro"/>
</dbReference>
<dbReference type="PRINTS" id="PR00359">
    <property type="entry name" value="BP450"/>
</dbReference>
<dbReference type="FunFam" id="1.10.630.10:FF:000018">
    <property type="entry name" value="Cytochrome P450 monooxygenase"/>
    <property type="match status" value="1"/>
</dbReference>
<evidence type="ECO:0000256" key="2">
    <source>
        <dbReference type="ARBA" id="ARBA00022617"/>
    </source>
</evidence>
<dbReference type="Gene3D" id="1.10.630.10">
    <property type="entry name" value="Cytochrome P450"/>
    <property type="match status" value="1"/>
</dbReference>
<dbReference type="GO" id="GO:0036199">
    <property type="term" value="F:cholest-4-en-3-one 26-monooxygenase activity"/>
    <property type="evidence" value="ECO:0007669"/>
    <property type="project" value="TreeGrafter"/>
</dbReference>
<keyword evidence="3 7" id="KW-0479">Metal-binding</keyword>
<dbReference type="Pfam" id="PF00067">
    <property type="entry name" value="p450"/>
    <property type="match status" value="1"/>
</dbReference>
<evidence type="ECO:0000313" key="8">
    <source>
        <dbReference type="EMBL" id="KOG47717.1"/>
    </source>
</evidence>
<dbReference type="GO" id="GO:0008395">
    <property type="term" value="F:steroid hydroxylase activity"/>
    <property type="evidence" value="ECO:0007669"/>
    <property type="project" value="TreeGrafter"/>
</dbReference>
<keyword evidence="4 7" id="KW-0560">Oxidoreductase</keyword>
<evidence type="ECO:0000256" key="6">
    <source>
        <dbReference type="ARBA" id="ARBA00023033"/>
    </source>
</evidence>
<comment type="similarity">
    <text evidence="1 7">Belongs to the cytochrome P450 family.</text>
</comment>
<dbReference type="GO" id="GO:0005506">
    <property type="term" value="F:iron ion binding"/>
    <property type="evidence" value="ECO:0007669"/>
    <property type="project" value="InterPro"/>
</dbReference>
<dbReference type="CDD" id="cd11033">
    <property type="entry name" value="CYP142-like"/>
    <property type="match status" value="1"/>
</dbReference>
<accession>A0A0L8MBD1</accession>
<dbReference type="eggNOG" id="COG2124">
    <property type="taxonomic scope" value="Bacteria"/>
</dbReference>